<dbReference type="GO" id="GO:1990423">
    <property type="term" value="C:RZZ complex"/>
    <property type="evidence" value="ECO:0007669"/>
    <property type="project" value="TreeGrafter"/>
</dbReference>
<keyword evidence="6" id="KW-1185">Reference proteome</keyword>
<evidence type="ECO:0000259" key="1">
    <source>
        <dbReference type="Pfam" id="PF10493"/>
    </source>
</evidence>
<dbReference type="Pfam" id="PF24515">
    <property type="entry name" value="ARM_KNTC1_3rd"/>
    <property type="match status" value="1"/>
</dbReference>
<organism evidence="5 6">
    <name type="scientific">Brassicogethes aeneus</name>
    <name type="common">Rape pollen beetle</name>
    <name type="synonym">Meligethes aeneus</name>
    <dbReference type="NCBI Taxonomy" id="1431903"/>
    <lineage>
        <taxon>Eukaryota</taxon>
        <taxon>Metazoa</taxon>
        <taxon>Ecdysozoa</taxon>
        <taxon>Arthropoda</taxon>
        <taxon>Hexapoda</taxon>
        <taxon>Insecta</taxon>
        <taxon>Pterygota</taxon>
        <taxon>Neoptera</taxon>
        <taxon>Endopterygota</taxon>
        <taxon>Coleoptera</taxon>
        <taxon>Polyphaga</taxon>
        <taxon>Cucujiformia</taxon>
        <taxon>Nitidulidae</taxon>
        <taxon>Meligethinae</taxon>
        <taxon>Brassicogethes</taxon>
    </lineage>
</organism>
<dbReference type="GO" id="GO:0005737">
    <property type="term" value="C:cytoplasm"/>
    <property type="evidence" value="ECO:0007669"/>
    <property type="project" value="TreeGrafter"/>
</dbReference>
<sequence length="2005" mass="232620">MDFDILLSDFNNADETINFGTRNFGSLTNLYETSTLACLRNREKNEIPLSFVDNNVSILSTIKHGRVYLCINRSFRAFENKECIGLGFEAVFEDLINAFALSDDGKFLLICLQNGKVHLINFGSEETKCIFSKHLVEPNVWINDSYINCFSEPDIANNIIESNGWTNETLINGSYKDSISKNYDFVIVTKSGKVFKLFLRPDDNVPVEYKEIYDFRMTIKLASYSYPDLLVCSSHMIVLNTVEKHAIEAKGLDIVSIYPFRHFFLVLDSNGDLSEICPNTFTQFPVTLDVKLKHMTVALDDKDNFNIIGVTFPNDEGHTYVKSLVYPDMSEVFSIKLTTEINLIIPETLLDEVLYVSKLRSDDKINELRICQITETEPEKRLERLIRKHKFEEAEQFVTLFGLDRHLIAKAKAQLIVDKNVCETEDMANLIEMLDTINDDLFKLKICNSMAWNSVCPDKMDIGKILKYGCALVPKNNEKLKEILEIQQSLADMLFKFDTFRLIFIEENDVDDWQTFQDSNLITLFKGYVKNCMIEEAIIIYSRLDEDSWSLITIEFVEEVLSSINNLVINCQLSFLSTFAPVTLTHRPECLDVFVKWLQNKIMYMERRKNNDFPTPAIDFAEKFIDMLNVDKQNSLNMDSLADFKYIMKALYGLRTLKDEYSIKIPLSDYVLGPKSTIRQLLSLNMSKENYETFIKDFVYKFIVQNNLNPDEVFLQEISNLIRYREEYWTKSVETILKYISSKDLKVQAVKIILNAANVPWTDSIRKIAQKAVEYSPDIEKCIKNEPRKVIFGIPAYKFKETQVKFDNLHFAMVIKRIIYVGLPSMLDDINKVITTPEEKQEANKILVMHFIRHGKYLEALSLLKDCTTEEIIACTEQAKFMDNFYEIAGSLYAKIIELCSEDRKFWYQEELKLIRNCYQLNKTFDCKYKTEQMASLRNRYKIRDEIIEELIFNFSNKTADIIKLNNDCVKLASYLSLNKESVILDVCRKLQNFDVIYQSAKYLYENDASPKDLCLATVLIFKYMGTFQVQLAESFNETLADNLINTDTNVFMEALKLAKKMSLKALMQADREEVMAVVNWVNSCFYLTLQPSTDLHHAIFSDSYVEKHAIPGYAAFTSIRNIFESYIRYIGTFKNPILKYLTNFNQDIPTTKDSFIVEINKFSGTIQYLCREGHYLTARQLLATLQNAIIYGNSAQHGDVNKVIKSVLRTQCLPLLLQAVMSAHNIDCALLYDILGEMDKNESIVSIEKYAKMYKRHPRKLRDISEVIIRYFKSRGILLSTDIFKAAVVSVKWWNKLQNCPISYDCFLKMDPEKLLKTLLEKNCVNENAIEEYCKDTSVDLQKAFQFYLETVLLNWKPNYEIETDVCGKRSLIIKNDENDLFKKCDKVIKSITNKNCILELLKKIWNKVNCYNYEVLLCILNITSILQEKRERNSNWLMLIFLKGYRRFSPPSQLEIEQWYTAFPDVQALDPFSEFRLPFSPSLFSSNIFNIIRSELNLKTYKSWFGAIDLVKTLNRDDICSVAIKEIVHSGVFSQDAYTEWMIVRHQDMWSEIDECLKHISNLEKRSSAIYHLFVNTPKGVDQVEAAKLCYKYAEEYKNGDPKSETVQNAFLKVQNKYFCLTATHILHMYQLNDPKYLQLVSQPEDLITALYYDDRILQRDKALNVFCPDINKAVDELGNFFNLKICKIRSPLLINWLNGNEDNVEFDSTIFINTDKPMDFHADMDDSLKRAAYICSSIDSQVLRGILIRAIDEPSANEKQNLYYKARSLKCLCAISSPETIVELMGATHNELMYFIEKLILLSRLEIFGFNLNVESLNHYNKKELLKRLIHDNTTPLAVSVMADICIMYSIEEIKYWKFIIGTSIKLNMFAELKKYLEYLKNKKCQYQLFYISAWQAIIEHSFSINNSLPKSGVDGVLTKNFLLIQSCPVLYSINFENTIKSCLKMQKYDYAALLLPYIEGEKQKTYAEQIQKASEDILEDLNRLNLQGLCVSNVKQILGIF</sequence>
<dbReference type="EMBL" id="OV121133">
    <property type="protein sequence ID" value="CAH0550737.1"/>
    <property type="molecule type" value="Genomic_DNA"/>
</dbReference>
<dbReference type="Proteomes" id="UP001154078">
    <property type="component" value="Chromosome 2"/>
</dbReference>
<name>A0A9P0AZ91_BRAAE</name>
<feature type="domain" description="RZZ complex subunit KNTC1/ROD C-terminal" evidence="1">
    <location>
        <begin position="1470"/>
        <end position="1975"/>
    </location>
</feature>
<dbReference type="InterPro" id="IPR055403">
    <property type="entry name" value="ARM_KNTC1_1st"/>
</dbReference>
<protein>
    <recommendedName>
        <fullName evidence="7">RZZ complex subunit KNTC1/ROD C-terminal domain-containing protein</fullName>
    </recommendedName>
</protein>
<dbReference type="Pfam" id="PF24516">
    <property type="entry name" value="ARM_KNTC1_2nd"/>
    <property type="match status" value="1"/>
</dbReference>
<evidence type="ECO:0000313" key="5">
    <source>
        <dbReference type="EMBL" id="CAH0550737.1"/>
    </source>
</evidence>
<evidence type="ECO:0000259" key="4">
    <source>
        <dbReference type="Pfam" id="PF24520"/>
    </source>
</evidence>
<evidence type="ECO:0008006" key="7">
    <source>
        <dbReference type="Google" id="ProtNLM"/>
    </source>
</evidence>
<dbReference type="Pfam" id="PF24520">
    <property type="entry name" value="ARM_KNTC1_1st"/>
    <property type="match status" value="1"/>
</dbReference>
<evidence type="ECO:0000313" key="6">
    <source>
        <dbReference type="Proteomes" id="UP001154078"/>
    </source>
</evidence>
<feature type="domain" description="KNTC1 second ARM-repeats" evidence="3">
    <location>
        <begin position="726"/>
        <end position="866"/>
    </location>
</feature>
<dbReference type="OrthoDB" id="343783at2759"/>
<dbReference type="GO" id="GO:1903394">
    <property type="term" value="P:protein localization to kinetochore involved in kinetochore assembly"/>
    <property type="evidence" value="ECO:0007669"/>
    <property type="project" value="TreeGrafter"/>
</dbReference>
<dbReference type="GO" id="GO:0007094">
    <property type="term" value="P:mitotic spindle assembly checkpoint signaling"/>
    <property type="evidence" value="ECO:0007669"/>
    <property type="project" value="TreeGrafter"/>
</dbReference>
<feature type="domain" description="KNTC1 first ARM-repeats" evidence="4">
    <location>
        <begin position="384"/>
        <end position="618"/>
    </location>
</feature>
<gene>
    <name evidence="5" type="ORF">MELIAE_LOCUS3485</name>
</gene>
<evidence type="ECO:0000259" key="2">
    <source>
        <dbReference type="Pfam" id="PF24515"/>
    </source>
</evidence>
<dbReference type="InterPro" id="IPR052802">
    <property type="entry name" value="KNTC1"/>
</dbReference>
<dbReference type="GO" id="GO:0005828">
    <property type="term" value="C:kinetochore microtubule"/>
    <property type="evidence" value="ECO:0007669"/>
    <property type="project" value="TreeGrafter"/>
</dbReference>
<dbReference type="GO" id="GO:0031267">
    <property type="term" value="F:small GTPase binding"/>
    <property type="evidence" value="ECO:0007669"/>
    <property type="project" value="TreeGrafter"/>
</dbReference>
<proteinExistence type="predicted"/>
<dbReference type="GO" id="GO:0000070">
    <property type="term" value="P:mitotic sister chromatid segregation"/>
    <property type="evidence" value="ECO:0007669"/>
    <property type="project" value="TreeGrafter"/>
</dbReference>
<evidence type="ECO:0000259" key="3">
    <source>
        <dbReference type="Pfam" id="PF24516"/>
    </source>
</evidence>
<reference evidence="5" key="1">
    <citation type="submission" date="2021-12" db="EMBL/GenBank/DDBJ databases">
        <authorList>
            <person name="King R."/>
        </authorList>
    </citation>
    <scope>NUCLEOTIDE SEQUENCE</scope>
</reference>
<feature type="domain" description="KNTC1 third ARM-repeats" evidence="2">
    <location>
        <begin position="1217"/>
        <end position="1423"/>
    </location>
</feature>
<dbReference type="InterPro" id="IPR055404">
    <property type="entry name" value="ARM_KNTC1_2nd"/>
</dbReference>
<dbReference type="Pfam" id="PF10493">
    <property type="entry name" value="Rod_C"/>
    <property type="match status" value="1"/>
</dbReference>
<dbReference type="InterPro" id="IPR019527">
    <property type="entry name" value="RZZ-complex_KNTC1/ROD_C"/>
</dbReference>
<dbReference type="PANTHER" id="PTHR15688:SF1">
    <property type="entry name" value="KINETOCHORE-ASSOCIATED PROTEIN 1"/>
    <property type="match status" value="1"/>
</dbReference>
<dbReference type="PANTHER" id="PTHR15688">
    <property type="entry name" value="KINETOCHORE-ASSOCIATED PROTEIN 1"/>
    <property type="match status" value="1"/>
</dbReference>
<accession>A0A9P0AZ91</accession>
<dbReference type="InterPro" id="IPR055405">
    <property type="entry name" value="ARM_KNTC1_3rd"/>
</dbReference>